<organism evidence="2 3">
    <name type="scientific">Pseudoxanthobacter soli DSM 19599</name>
    <dbReference type="NCBI Taxonomy" id="1123029"/>
    <lineage>
        <taxon>Bacteria</taxon>
        <taxon>Pseudomonadati</taxon>
        <taxon>Pseudomonadota</taxon>
        <taxon>Alphaproteobacteria</taxon>
        <taxon>Hyphomicrobiales</taxon>
        <taxon>Segnochrobactraceae</taxon>
        <taxon>Pseudoxanthobacter</taxon>
    </lineage>
</organism>
<keyword evidence="1" id="KW-0472">Membrane</keyword>
<feature type="transmembrane region" description="Helical" evidence="1">
    <location>
        <begin position="208"/>
        <end position="230"/>
    </location>
</feature>
<evidence type="ECO:0000256" key="1">
    <source>
        <dbReference type="SAM" id="Phobius"/>
    </source>
</evidence>
<sequence length="260" mass="27914">MGLPTPEQLEELSAILAGQAPGQNRIGFWSEEDQRRELGRLNTPSRPSSVPVSDKAATFAKKTGQFAVTTGVPAAVNAVAHVEYGIRSSVQMAGHTVTIAPLGAALSAWIGITTVAVQAGKVFDLYTLRDDARSTIRNRTTYYCECGKCAGNIQYIIDKKERNVGVVALSVGTLGVVGIGKMFHSVGKKLKSKIMGETRPKERVSREIVASARGGCLAAMGTIFLLSGSWTHGYREKKTMEAAVLTLTATNGWEKLQSNW</sequence>
<reference evidence="2 3" key="1">
    <citation type="submission" date="2016-12" db="EMBL/GenBank/DDBJ databases">
        <authorList>
            <person name="Song W.-J."/>
            <person name="Kurnit D.M."/>
        </authorList>
    </citation>
    <scope>NUCLEOTIDE SEQUENCE [LARGE SCALE GENOMIC DNA]</scope>
    <source>
        <strain evidence="2 3">DSM 19599</strain>
    </source>
</reference>
<dbReference type="EMBL" id="FRXO01000001">
    <property type="protein sequence ID" value="SHO60566.1"/>
    <property type="molecule type" value="Genomic_DNA"/>
</dbReference>
<accession>A0A1M7Z7B9</accession>
<evidence type="ECO:0000313" key="3">
    <source>
        <dbReference type="Proteomes" id="UP000186406"/>
    </source>
</evidence>
<dbReference type="AlphaFoldDB" id="A0A1M7Z7B9"/>
<evidence type="ECO:0000313" key="2">
    <source>
        <dbReference type="EMBL" id="SHO60566.1"/>
    </source>
</evidence>
<keyword evidence="3" id="KW-1185">Reference proteome</keyword>
<dbReference type="OrthoDB" id="7302710at2"/>
<dbReference type="Proteomes" id="UP000186406">
    <property type="component" value="Unassembled WGS sequence"/>
</dbReference>
<protein>
    <submittedName>
        <fullName evidence="2">Uncharacterized protein</fullName>
    </submittedName>
</protein>
<keyword evidence="1" id="KW-0812">Transmembrane</keyword>
<name>A0A1M7Z7B9_9HYPH</name>
<proteinExistence type="predicted"/>
<dbReference type="RefSeq" id="WP_073625460.1">
    <property type="nucleotide sequence ID" value="NZ_FRXO01000001.1"/>
</dbReference>
<keyword evidence="1" id="KW-1133">Transmembrane helix</keyword>
<gene>
    <name evidence="2" type="ORF">SAMN02745172_00337</name>
</gene>
<feature type="transmembrane region" description="Helical" evidence="1">
    <location>
        <begin position="164"/>
        <end position="187"/>
    </location>
</feature>